<gene>
    <name evidence="3" type="ORF">CYMTET_43299</name>
</gene>
<feature type="compositionally biased region" description="Basic and acidic residues" evidence="1">
    <location>
        <begin position="60"/>
        <end position="79"/>
    </location>
</feature>
<evidence type="ECO:0000313" key="4">
    <source>
        <dbReference type="Proteomes" id="UP001190700"/>
    </source>
</evidence>
<evidence type="ECO:0000256" key="1">
    <source>
        <dbReference type="SAM" id="MobiDB-lite"/>
    </source>
</evidence>
<name>A0AAE0C2H9_9CHLO</name>
<feature type="transmembrane region" description="Helical" evidence="2">
    <location>
        <begin position="12"/>
        <end position="30"/>
    </location>
</feature>
<accession>A0AAE0C2H9</accession>
<protein>
    <submittedName>
        <fullName evidence="3">Uncharacterized protein</fullName>
    </submittedName>
</protein>
<dbReference type="InterPro" id="IPR012337">
    <property type="entry name" value="RNaseH-like_sf"/>
</dbReference>
<feature type="transmembrane region" description="Helical" evidence="2">
    <location>
        <begin position="600"/>
        <end position="618"/>
    </location>
</feature>
<keyword evidence="2" id="KW-0812">Transmembrane</keyword>
<feature type="region of interest" description="Disordered" evidence="1">
    <location>
        <begin position="41"/>
        <end position="79"/>
    </location>
</feature>
<evidence type="ECO:0000313" key="3">
    <source>
        <dbReference type="EMBL" id="KAK3247198.1"/>
    </source>
</evidence>
<dbReference type="AlphaFoldDB" id="A0AAE0C2H9"/>
<feature type="compositionally biased region" description="Acidic residues" evidence="1">
    <location>
        <begin position="41"/>
        <end position="53"/>
    </location>
</feature>
<keyword evidence="2" id="KW-0472">Membrane</keyword>
<dbReference type="EMBL" id="LGRX02029142">
    <property type="protein sequence ID" value="KAK3247198.1"/>
    <property type="molecule type" value="Genomic_DNA"/>
</dbReference>
<organism evidence="3 4">
    <name type="scientific">Cymbomonas tetramitiformis</name>
    <dbReference type="NCBI Taxonomy" id="36881"/>
    <lineage>
        <taxon>Eukaryota</taxon>
        <taxon>Viridiplantae</taxon>
        <taxon>Chlorophyta</taxon>
        <taxon>Pyramimonadophyceae</taxon>
        <taxon>Pyramimonadales</taxon>
        <taxon>Pyramimonadaceae</taxon>
        <taxon>Cymbomonas</taxon>
    </lineage>
</organism>
<sequence length="626" mass="71570">MPQQNLEGTDGALPASLVIFWCPFFVPYFYRRKRMHNADAEEEDEEAEEEDDSFSSPPTADRKARYDERRREQERRCASNRRNKELRATLFQGCLDRDQAERLPTTLQILKIKRIDHIVFEGTLAPSRAEIPQLVSIATTKLVEDKSCTHKHLKTDLQQYVSLEPPRSLVHAVMAQAKPRSLGDPVGELAKLPVLAVMLREQGHTFQVVTLTSAQMLEVLVEVEHKEFVYEQKSQPAGERKRWDSRKASKYPVLMDNATRGSWPLIEERCPWVAVGPCEPHVSDLELEDFVKKIPFFKKTVARAHTVRKFVRSHGHVHSTFKEHSSSMLTSPGPTRFATVLIGLRSLERNLAAVSKTLAHPEVREYIRRNRTQRASPESPTLGTQYEEAKSIVDDMLFPHALKLVADCMSPVAKLLRFADADAPTTSKIQYLKFEVQEQLKAIKPDPACIPWDEGEYDWDEIQQEMVSIHRYRWDYGYTCIQGVGYLLDPEHIDMEQHRDAETMAAFRTFVEKTFHCGKAPGEHAEQEEKDAYIEHCKVQTGKRADAELELMTYKNKLGVFAREVTWVNAKRMSAADFWAVYGSDTPNLQIVGMRACAQVGNLFFCFCLALSVCFYTWPAHACSST</sequence>
<comment type="caution">
    <text evidence="3">The sequence shown here is derived from an EMBL/GenBank/DDBJ whole genome shotgun (WGS) entry which is preliminary data.</text>
</comment>
<dbReference type="Proteomes" id="UP001190700">
    <property type="component" value="Unassembled WGS sequence"/>
</dbReference>
<keyword evidence="4" id="KW-1185">Reference proteome</keyword>
<dbReference type="SUPFAM" id="SSF53098">
    <property type="entry name" value="Ribonuclease H-like"/>
    <property type="match status" value="1"/>
</dbReference>
<keyword evidence="2" id="KW-1133">Transmembrane helix</keyword>
<reference evidence="3 4" key="1">
    <citation type="journal article" date="2015" name="Genome Biol. Evol.">
        <title>Comparative Genomics of a Bacterivorous Green Alga Reveals Evolutionary Causalities and Consequences of Phago-Mixotrophic Mode of Nutrition.</title>
        <authorList>
            <person name="Burns J.A."/>
            <person name="Paasch A."/>
            <person name="Narechania A."/>
            <person name="Kim E."/>
        </authorList>
    </citation>
    <scope>NUCLEOTIDE SEQUENCE [LARGE SCALE GENOMIC DNA]</scope>
    <source>
        <strain evidence="3 4">PLY_AMNH</strain>
    </source>
</reference>
<proteinExistence type="predicted"/>
<evidence type="ECO:0000256" key="2">
    <source>
        <dbReference type="SAM" id="Phobius"/>
    </source>
</evidence>